<evidence type="ECO:0000256" key="1">
    <source>
        <dbReference type="SAM" id="SignalP"/>
    </source>
</evidence>
<feature type="signal peptide" evidence="1">
    <location>
        <begin position="1"/>
        <end position="23"/>
    </location>
</feature>
<gene>
    <name evidence="3" type="ORF">NCGR_LOCUS5328</name>
</gene>
<protein>
    <recommendedName>
        <fullName evidence="2">F-box domain-containing protein</fullName>
    </recommendedName>
</protein>
<dbReference type="InterPro" id="IPR036047">
    <property type="entry name" value="F-box-like_dom_sf"/>
</dbReference>
<dbReference type="SUPFAM" id="SSF81383">
    <property type="entry name" value="F-box domain"/>
    <property type="match status" value="1"/>
</dbReference>
<evidence type="ECO:0000259" key="2">
    <source>
        <dbReference type="PROSITE" id="PS50181"/>
    </source>
</evidence>
<evidence type="ECO:0000313" key="4">
    <source>
        <dbReference type="Proteomes" id="UP000604825"/>
    </source>
</evidence>
<dbReference type="AlphaFoldDB" id="A0A811ML55"/>
<keyword evidence="4" id="KW-1185">Reference proteome</keyword>
<name>A0A811ML55_9POAL</name>
<dbReference type="InterPro" id="IPR001810">
    <property type="entry name" value="F-box_dom"/>
</dbReference>
<organism evidence="3 4">
    <name type="scientific">Miscanthus lutarioriparius</name>
    <dbReference type="NCBI Taxonomy" id="422564"/>
    <lineage>
        <taxon>Eukaryota</taxon>
        <taxon>Viridiplantae</taxon>
        <taxon>Streptophyta</taxon>
        <taxon>Embryophyta</taxon>
        <taxon>Tracheophyta</taxon>
        <taxon>Spermatophyta</taxon>
        <taxon>Magnoliopsida</taxon>
        <taxon>Liliopsida</taxon>
        <taxon>Poales</taxon>
        <taxon>Poaceae</taxon>
        <taxon>PACMAD clade</taxon>
        <taxon>Panicoideae</taxon>
        <taxon>Andropogonodae</taxon>
        <taxon>Andropogoneae</taxon>
        <taxon>Saccharinae</taxon>
        <taxon>Miscanthus</taxon>
    </lineage>
</organism>
<feature type="domain" description="F-box" evidence="2">
    <location>
        <begin position="1"/>
        <end position="49"/>
    </location>
</feature>
<evidence type="ECO:0000313" key="3">
    <source>
        <dbReference type="EMBL" id="CAD6207831.1"/>
    </source>
</evidence>
<proteinExistence type="predicted"/>
<dbReference type="Proteomes" id="UP000604825">
    <property type="component" value="Unassembled WGS sequence"/>
</dbReference>
<dbReference type="EMBL" id="CAJGYO010000001">
    <property type="protein sequence ID" value="CAD6207831.1"/>
    <property type="molecule type" value="Genomic_DNA"/>
</dbReference>
<sequence length="122" mass="13754">MASLASVPAEILVLIFTYLQCFTDLTSIAGVCKDWRNAVHVPTNTWNKQIQEDLIHLRTNIRLISYKSACEASLLCSLFLKSTRAFLVPRLRWTSPILRPDVPLLSPNTPNRIGWYASNPLG</sequence>
<dbReference type="Gene3D" id="1.20.1280.50">
    <property type="match status" value="1"/>
</dbReference>
<dbReference type="PROSITE" id="PS50181">
    <property type="entry name" value="FBOX"/>
    <property type="match status" value="1"/>
</dbReference>
<reference evidence="3" key="1">
    <citation type="submission" date="2020-10" db="EMBL/GenBank/DDBJ databases">
        <authorList>
            <person name="Han B."/>
            <person name="Lu T."/>
            <person name="Zhao Q."/>
            <person name="Huang X."/>
            <person name="Zhao Y."/>
        </authorList>
    </citation>
    <scope>NUCLEOTIDE SEQUENCE</scope>
</reference>
<feature type="chain" id="PRO_5032405318" description="F-box domain-containing protein" evidence="1">
    <location>
        <begin position="24"/>
        <end position="122"/>
    </location>
</feature>
<accession>A0A811ML55</accession>
<dbReference type="OrthoDB" id="642536at2759"/>
<comment type="caution">
    <text evidence="3">The sequence shown here is derived from an EMBL/GenBank/DDBJ whole genome shotgun (WGS) entry which is preliminary data.</text>
</comment>
<dbReference type="Pfam" id="PF12937">
    <property type="entry name" value="F-box-like"/>
    <property type="match status" value="1"/>
</dbReference>
<keyword evidence="1" id="KW-0732">Signal</keyword>